<evidence type="ECO:0000259" key="1">
    <source>
        <dbReference type="Pfam" id="PF19406"/>
    </source>
</evidence>
<feature type="domain" description="PKD-like" evidence="1">
    <location>
        <begin position="318"/>
        <end position="398"/>
    </location>
</feature>
<feature type="non-terminal residue" evidence="2">
    <location>
        <position position="1"/>
    </location>
</feature>
<name>A0ABR9WSR9_9FLAO</name>
<feature type="domain" description="PKD-like" evidence="1">
    <location>
        <begin position="424"/>
        <end position="494"/>
    </location>
</feature>
<dbReference type="NCBIfam" id="TIGR04131">
    <property type="entry name" value="Bac_Flav_CTERM"/>
    <property type="match status" value="1"/>
</dbReference>
<dbReference type="Proteomes" id="UP000656274">
    <property type="component" value="Unassembled WGS sequence"/>
</dbReference>
<protein>
    <submittedName>
        <fullName evidence="2">T9SS type B sorting domain-containing protein</fullName>
    </submittedName>
</protein>
<evidence type="ECO:0000313" key="2">
    <source>
        <dbReference type="EMBL" id="MBE9576848.1"/>
    </source>
</evidence>
<dbReference type="EMBL" id="JADFTZ010000003">
    <property type="protein sequence ID" value="MBE9576848.1"/>
    <property type="molecule type" value="Genomic_DNA"/>
</dbReference>
<organism evidence="2 3">
    <name type="scientific">Flavobacterium proteolyticum</name>
    <dbReference type="NCBI Taxonomy" id="2911683"/>
    <lineage>
        <taxon>Bacteria</taxon>
        <taxon>Pseudomonadati</taxon>
        <taxon>Bacteroidota</taxon>
        <taxon>Flavobacteriia</taxon>
        <taxon>Flavobacteriales</taxon>
        <taxon>Flavobacteriaceae</taxon>
        <taxon>Flavobacterium</taxon>
    </lineage>
</organism>
<reference evidence="2 3" key="1">
    <citation type="submission" date="2020-10" db="EMBL/GenBank/DDBJ databases">
        <title>The genome sequence of Flavobacterium aquaticum 1Y8A.</title>
        <authorList>
            <person name="Liu Y."/>
        </authorList>
    </citation>
    <scope>NUCLEOTIDE SEQUENCE [LARGE SCALE GENOMIC DNA]</scope>
    <source>
        <strain evidence="2 3">1Y8A</strain>
    </source>
</reference>
<gene>
    <name evidence="2" type="ORF">IM755_09030</name>
</gene>
<accession>A0ABR9WSR9</accession>
<evidence type="ECO:0000313" key="3">
    <source>
        <dbReference type="Proteomes" id="UP000656274"/>
    </source>
</evidence>
<feature type="domain" description="PKD-like" evidence="1">
    <location>
        <begin position="225"/>
        <end position="307"/>
    </location>
</feature>
<keyword evidence="3" id="KW-1185">Reference proteome</keyword>
<sequence length="738" mass="75760">NYASGITYVFNPIGPTVSGTGAISGMTNGTSYTVAASNGSCTSAASLSFSTSAQLTTPSVPTITTTAATCSASGTATISNYTSGITYVFNPIGPTVSGTGAISGMTNGTSYTVAASNGSCTSAASVAFSTSAQLTTPSVPTITTTAATCNTNGTSTISNYTSGVTYVFSPSGPSVSVGGLISGMVLNTNYTVSASNGTCTSLPSVIFSNTSFIIPNVIATNSNPTFCSGGTTNIQLTSNVPGAIFSWTVTGGNVLGAAGGTGNSINQLLTVSPGTTTTVEVVYTVIAEANGCAGTPTQIRVQVNPIPDVIIASSPSPICSGETTNISFTGTIPGTVFSWVITSISGVAGASNGTGTSIQQTLTTTGLSQGSVTYQITPTFNGCVGTPQSVTVLVNPRPELFANPTHPPLCSGVLPTNIFVSSFNAGTIFNWTVNAVGVNGATAGSAPGPTYTIIQNLTTSVDNVVGYVDYTITPTAAGCSGIPIVVRVYVNPLPKPVLTDGAICVDEFGVPFQSYTLDSGLDNATYDFVWYFNGVAIPNSNNATYAANAVGTYGVIATNSITNCVSSDVTTMVTANVTSVTPAVSMTVTQSAYFSGNATLTVNVTGGSGTLMYSLDEGTLQSSNVFTNVSAGPHTITVVDTQGCTYLTYTLLVIDYPHYFTPNGDGINDGWFIAGLQDTDVIYIFDRYGKLIKQLRGEEFWDGTYNQENLPSTDYWFTVDYLENGAKKQFKAHFSLKR</sequence>
<dbReference type="Pfam" id="PF13585">
    <property type="entry name" value="CHU_C"/>
    <property type="match status" value="1"/>
</dbReference>
<dbReference type="InterPro" id="IPR045828">
    <property type="entry name" value="PKD_Bacteroidetes"/>
</dbReference>
<dbReference type="RefSeq" id="WP_194095998.1">
    <property type="nucleotide sequence ID" value="NZ_JADFTZ010000003.1"/>
</dbReference>
<proteinExistence type="predicted"/>
<dbReference type="Pfam" id="PF19406">
    <property type="entry name" value="PKD_5"/>
    <property type="match status" value="3"/>
</dbReference>
<comment type="caution">
    <text evidence="2">The sequence shown here is derived from an EMBL/GenBank/DDBJ whole genome shotgun (WGS) entry which is preliminary data.</text>
</comment>
<dbReference type="InterPro" id="IPR026341">
    <property type="entry name" value="T9SS_type_B"/>
</dbReference>